<accession>I4D0W3</accession>
<proteinExistence type="predicted"/>
<dbReference type="SUPFAM" id="SSF48498">
    <property type="entry name" value="Tetracyclin repressor-like, C-terminal domain"/>
    <property type="match status" value="1"/>
</dbReference>
<gene>
    <name evidence="6" type="ordered locus">Desaci_0369</name>
</gene>
<keyword evidence="7" id="KW-1185">Reference proteome</keyword>
<sequence>MSDRLLPHRIGRNTFIGKELFTINMTGYIIKSMARKKCADLEQTKRKLLETGLSLLEQKGFNATGIQEIATIAGIPKGSFYNYFASKEEFGVEIIRFYTETHIEQWKTLLEAEDHGDAYLALSTVFVQLAAAYESADPKKGCLLGNLAGEISEASEECRVALDIAVGEFKEILAQRLLSGQKSGKVRIDLSAECLADLFWDAWQGSLLRMKIEKSTKPVKNTIETLFEKILIP</sequence>
<dbReference type="KEGG" id="dai:Desaci_0369"/>
<evidence type="ECO:0000256" key="2">
    <source>
        <dbReference type="ARBA" id="ARBA00023125"/>
    </source>
</evidence>
<organism evidence="6 7">
    <name type="scientific">Desulfosporosinus acidiphilus (strain DSM 22704 / JCM 16185 / SJ4)</name>
    <dbReference type="NCBI Taxonomy" id="646529"/>
    <lineage>
        <taxon>Bacteria</taxon>
        <taxon>Bacillati</taxon>
        <taxon>Bacillota</taxon>
        <taxon>Clostridia</taxon>
        <taxon>Eubacteriales</taxon>
        <taxon>Desulfitobacteriaceae</taxon>
        <taxon>Desulfosporosinus</taxon>
    </lineage>
</organism>
<dbReference type="PANTHER" id="PTHR47506">
    <property type="entry name" value="TRANSCRIPTIONAL REGULATORY PROTEIN"/>
    <property type="match status" value="1"/>
</dbReference>
<dbReference type="Pfam" id="PF00440">
    <property type="entry name" value="TetR_N"/>
    <property type="match status" value="1"/>
</dbReference>
<dbReference type="AlphaFoldDB" id="I4D0W3"/>
<dbReference type="Proteomes" id="UP000002892">
    <property type="component" value="Chromosome"/>
</dbReference>
<evidence type="ECO:0000313" key="7">
    <source>
        <dbReference type="Proteomes" id="UP000002892"/>
    </source>
</evidence>
<evidence type="ECO:0000256" key="4">
    <source>
        <dbReference type="PROSITE-ProRule" id="PRU00335"/>
    </source>
</evidence>
<dbReference type="eggNOG" id="COG1309">
    <property type="taxonomic scope" value="Bacteria"/>
</dbReference>
<dbReference type="PRINTS" id="PR00455">
    <property type="entry name" value="HTHTETR"/>
</dbReference>
<protein>
    <submittedName>
        <fullName evidence="6">Transcriptional regulator</fullName>
    </submittedName>
</protein>
<evidence type="ECO:0000256" key="3">
    <source>
        <dbReference type="ARBA" id="ARBA00023163"/>
    </source>
</evidence>
<dbReference type="PROSITE" id="PS50977">
    <property type="entry name" value="HTH_TETR_2"/>
    <property type="match status" value="1"/>
</dbReference>
<feature type="DNA-binding region" description="H-T-H motif" evidence="4">
    <location>
        <begin position="65"/>
        <end position="84"/>
    </location>
</feature>
<feature type="domain" description="HTH tetR-type" evidence="5">
    <location>
        <begin position="42"/>
        <end position="102"/>
    </location>
</feature>
<dbReference type="GO" id="GO:0003677">
    <property type="term" value="F:DNA binding"/>
    <property type="evidence" value="ECO:0007669"/>
    <property type="project" value="UniProtKB-UniRule"/>
</dbReference>
<dbReference type="Pfam" id="PF16925">
    <property type="entry name" value="TetR_C_13"/>
    <property type="match status" value="1"/>
</dbReference>
<dbReference type="Gene3D" id="1.10.357.10">
    <property type="entry name" value="Tetracycline Repressor, domain 2"/>
    <property type="match status" value="1"/>
</dbReference>
<dbReference type="InterPro" id="IPR011075">
    <property type="entry name" value="TetR_C"/>
</dbReference>
<name>I4D0W3_DESAJ</name>
<dbReference type="STRING" id="646529.Desaci_0369"/>
<dbReference type="InterPro" id="IPR001647">
    <property type="entry name" value="HTH_TetR"/>
</dbReference>
<keyword evidence="1" id="KW-0805">Transcription regulation</keyword>
<evidence type="ECO:0000256" key="1">
    <source>
        <dbReference type="ARBA" id="ARBA00023015"/>
    </source>
</evidence>
<dbReference type="InterPro" id="IPR009057">
    <property type="entry name" value="Homeodomain-like_sf"/>
</dbReference>
<keyword evidence="3" id="KW-0804">Transcription</keyword>
<keyword evidence="2 4" id="KW-0238">DNA-binding</keyword>
<dbReference type="HOGENOM" id="CLU_069356_28_1_9"/>
<dbReference type="PANTHER" id="PTHR47506:SF6">
    <property type="entry name" value="HTH-TYPE TRANSCRIPTIONAL REPRESSOR NEMR"/>
    <property type="match status" value="1"/>
</dbReference>
<dbReference type="EMBL" id="CP003639">
    <property type="protein sequence ID" value="AFM39437.1"/>
    <property type="molecule type" value="Genomic_DNA"/>
</dbReference>
<evidence type="ECO:0000259" key="5">
    <source>
        <dbReference type="PROSITE" id="PS50977"/>
    </source>
</evidence>
<evidence type="ECO:0000313" key="6">
    <source>
        <dbReference type="EMBL" id="AFM39437.1"/>
    </source>
</evidence>
<reference evidence="6 7" key="1">
    <citation type="journal article" date="2012" name="J. Bacteriol.">
        <title>Complete genome sequences of Desulfosporosinus orientis DSM765T, Desulfosporosinus youngiae DSM17734T, Desulfosporosinus meridiei DSM13257T, and Desulfosporosinus acidiphilus DSM22704T.</title>
        <authorList>
            <person name="Pester M."/>
            <person name="Brambilla E."/>
            <person name="Alazard D."/>
            <person name="Rattei T."/>
            <person name="Weinmaier T."/>
            <person name="Han J."/>
            <person name="Lucas S."/>
            <person name="Lapidus A."/>
            <person name="Cheng J.F."/>
            <person name="Goodwin L."/>
            <person name="Pitluck S."/>
            <person name="Peters L."/>
            <person name="Ovchinnikova G."/>
            <person name="Teshima H."/>
            <person name="Detter J.C."/>
            <person name="Han C.S."/>
            <person name="Tapia R."/>
            <person name="Land M.L."/>
            <person name="Hauser L."/>
            <person name="Kyrpides N.C."/>
            <person name="Ivanova N.N."/>
            <person name="Pagani I."/>
            <person name="Huntmann M."/>
            <person name="Wei C.L."/>
            <person name="Davenport K.W."/>
            <person name="Daligault H."/>
            <person name="Chain P.S."/>
            <person name="Chen A."/>
            <person name="Mavromatis K."/>
            <person name="Markowitz V."/>
            <person name="Szeto E."/>
            <person name="Mikhailova N."/>
            <person name="Pati A."/>
            <person name="Wagner M."/>
            <person name="Woyke T."/>
            <person name="Ollivier B."/>
            <person name="Klenk H.P."/>
            <person name="Spring S."/>
            <person name="Loy A."/>
        </authorList>
    </citation>
    <scope>NUCLEOTIDE SEQUENCE [LARGE SCALE GENOMIC DNA]</scope>
    <source>
        <strain evidence="7">DSM 22704 / JCM 16185 / SJ4</strain>
    </source>
</reference>
<dbReference type="InterPro" id="IPR036271">
    <property type="entry name" value="Tet_transcr_reg_TetR-rel_C_sf"/>
</dbReference>
<dbReference type="SUPFAM" id="SSF46689">
    <property type="entry name" value="Homeodomain-like"/>
    <property type="match status" value="1"/>
</dbReference>